<dbReference type="InterPro" id="IPR050546">
    <property type="entry name" value="Glycosyl_Hydrlase_16"/>
</dbReference>
<protein>
    <recommendedName>
        <fullName evidence="4">GH16 domain-containing protein</fullName>
    </recommendedName>
</protein>
<dbReference type="SUPFAM" id="SSF49899">
    <property type="entry name" value="Concanavalin A-like lectins/glucanases"/>
    <property type="match status" value="1"/>
</dbReference>
<gene>
    <name evidence="5" type="ORF">C1O66_08870</name>
</gene>
<feature type="compositionally biased region" description="Pro residues" evidence="2">
    <location>
        <begin position="21"/>
        <end position="39"/>
    </location>
</feature>
<feature type="region of interest" description="Disordered" evidence="2">
    <location>
        <begin position="15"/>
        <end position="42"/>
    </location>
</feature>
<reference evidence="5 6" key="1">
    <citation type="submission" date="2018-01" db="EMBL/GenBank/DDBJ databases">
        <title>Draft genome sequence of Paucibacter aquatile CR182 isolated from freshwater of the Nakdong River.</title>
        <authorList>
            <person name="Choi A."/>
            <person name="Chung E.J."/>
        </authorList>
    </citation>
    <scope>NUCLEOTIDE SEQUENCE [LARGE SCALE GENOMIC DNA]</scope>
    <source>
        <strain evidence="5 6">CR182</strain>
    </source>
</reference>
<feature type="chain" id="PRO_5014660157" description="GH16 domain-containing protein" evidence="3">
    <location>
        <begin position="19"/>
        <end position="291"/>
    </location>
</feature>
<name>A0A2N8KVZ2_9BURK</name>
<dbReference type="PANTHER" id="PTHR10963">
    <property type="entry name" value="GLYCOSYL HYDROLASE-RELATED"/>
    <property type="match status" value="1"/>
</dbReference>
<dbReference type="Pfam" id="PF00722">
    <property type="entry name" value="Glyco_hydro_16"/>
    <property type="match status" value="1"/>
</dbReference>
<feature type="signal peptide" evidence="3">
    <location>
        <begin position="1"/>
        <end position="18"/>
    </location>
</feature>
<evidence type="ECO:0000313" key="6">
    <source>
        <dbReference type="Proteomes" id="UP000235916"/>
    </source>
</evidence>
<dbReference type="CDD" id="cd08023">
    <property type="entry name" value="GH16_laminarinase_like"/>
    <property type="match status" value="1"/>
</dbReference>
<evidence type="ECO:0000313" key="5">
    <source>
        <dbReference type="EMBL" id="PND37625.1"/>
    </source>
</evidence>
<organism evidence="5 6">
    <name type="scientific">Kinneretia aquatilis</name>
    <dbReference type="NCBI Taxonomy" id="2070761"/>
    <lineage>
        <taxon>Bacteria</taxon>
        <taxon>Pseudomonadati</taxon>
        <taxon>Pseudomonadota</taxon>
        <taxon>Betaproteobacteria</taxon>
        <taxon>Burkholderiales</taxon>
        <taxon>Sphaerotilaceae</taxon>
        <taxon>Roseateles</taxon>
    </lineage>
</organism>
<evidence type="ECO:0000259" key="4">
    <source>
        <dbReference type="PROSITE" id="PS51762"/>
    </source>
</evidence>
<comment type="similarity">
    <text evidence="1">Belongs to the glycosyl hydrolase 16 family.</text>
</comment>
<comment type="caution">
    <text evidence="5">The sequence shown here is derived from an EMBL/GenBank/DDBJ whole genome shotgun (WGS) entry which is preliminary data.</text>
</comment>
<dbReference type="Gene3D" id="2.60.120.200">
    <property type="match status" value="1"/>
</dbReference>
<keyword evidence="6" id="KW-1185">Reference proteome</keyword>
<keyword evidence="3" id="KW-0732">Signal</keyword>
<dbReference type="GO" id="GO:0005975">
    <property type="term" value="P:carbohydrate metabolic process"/>
    <property type="evidence" value="ECO:0007669"/>
    <property type="project" value="InterPro"/>
</dbReference>
<dbReference type="InterPro" id="IPR013320">
    <property type="entry name" value="ConA-like_dom_sf"/>
</dbReference>
<dbReference type="AlphaFoldDB" id="A0A2N8KVZ2"/>
<feature type="domain" description="GH16" evidence="4">
    <location>
        <begin position="52"/>
        <end position="291"/>
    </location>
</feature>
<sequence>MAALASLMVACGGGGATASPSPAPAPAPSPAPSPAPTPAPSNRWTLVWADEFEGAAGTLPDAKHWNYDLGNKEANGWGNHELQYYTQAARNAALDGQGNLLLRAEKQANAGPCWNDKPCEYSSGRLRSDGKVSFSYGKLEARIKIPGGPGIWPAFWTLGEDKLPWPAAGEIDVLENIGKEPLHAYGTVHGPGYSGALGIGKRFISAKPLSEDFHVFTLIKRPQELIWLVDGVEFHRLTPAGLPAGVPWVFERAFFVILNLAVGGDWPGNPDASTPFPAEMRVDWVRIYKED</sequence>
<dbReference type="PANTHER" id="PTHR10963:SF55">
    <property type="entry name" value="GLYCOSIDE HYDROLASE FAMILY 16 PROTEIN"/>
    <property type="match status" value="1"/>
</dbReference>
<dbReference type="GO" id="GO:0004553">
    <property type="term" value="F:hydrolase activity, hydrolyzing O-glycosyl compounds"/>
    <property type="evidence" value="ECO:0007669"/>
    <property type="project" value="InterPro"/>
</dbReference>
<dbReference type="EMBL" id="POSP01000003">
    <property type="protein sequence ID" value="PND37625.1"/>
    <property type="molecule type" value="Genomic_DNA"/>
</dbReference>
<evidence type="ECO:0000256" key="1">
    <source>
        <dbReference type="ARBA" id="ARBA00006865"/>
    </source>
</evidence>
<dbReference type="Proteomes" id="UP000235916">
    <property type="component" value="Unassembled WGS sequence"/>
</dbReference>
<dbReference type="InterPro" id="IPR000757">
    <property type="entry name" value="Beta-glucanase-like"/>
</dbReference>
<accession>A0A2N8KVZ2</accession>
<evidence type="ECO:0000256" key="3">
    <source>
        <dbReference type="SAM" id="SignalP"/>
    </source>
</evidence>
<dbReference type="PROSITE" id="PS51762">
    <property type="entry name" value="GH16_2"/>
    <property type="match status" value="1"/>
</dbReference>
<evidence type="ECO:0000256" key="2">
    <source>
        <dbReference type="SAM" id="MobiDB-lite"/>
    </source>
</evidence>
<proteinExistence type="inferred from homology"/>